<keyword evidence="5 8" id="KW-1133">Transmembrane helix</keyword>
<feature type="transmembrane region" description="Helical" evidence="8">
    <location>
        <begin position="190"/>
        <end position="208"/>
    </location>
</feature>
<dbReference type="SUPFAM" id="SSF56317">
    <property type="entry name" value="Carbon-nitrogen hydrolase"/>
    <property type="match status" value="1"/>
</dbReference>
<dbReference type="EMBL" id="MWIH01000002">
    <property type="protein sequence ID" value="OQO94603.1"/>
    <property type="molecule type" value="Genomic_DNA"/>
</dbReference>
<keyword evidence="6 8" id="KW-0472">Membrane</keyword>
<dbReference type="Pfam" id="PF00795">
    <property type="entry name" value="CN_hydrolase"/>
    <property type="match status" value="1"/>
</dbReference>
<dbReference type="NCBIfam" id="TIGR00546">
    <property type="entry name" value="lnt"/>
    <property type="match status" value="1"/>
</dbReference>
<feature type="domain" description="CN hydrolase" evidence="9">
    <location>
        <begin position="219"/>
        <end position="454"/>
    </location>
</feature>
<dbReference type="STRING" id="1962155.B1813_00340"/>
<comment type="subcellular location">
    <subcellularLocation>
        <location evidence="1 8">Cell membrane</location>
        <topology evidence="1 8">Multi-pass membrane protein</topology>
    </subcellularLocation>
</comment>
<dbReference type="GO" id="GO:0005886">
    <property type="term" value="C:plasma membrane"/>
    <property type="evidence" value="ECO:0007669"/>
    <property type="project" value="UniProtKB-SubCell"/>
</dbReference>
<dbReference type="RefSeq" id="WP_081190048.1">
    <property type="nucleotide sequence ID" value="NZ_MWIH01000002.1"/>
</dbReference>
<dbReference type="EC" id="2.3.1.269" evidence="8"/>
<dbReference type="InterPro" id="IPR045378">
    <property type="entry name" value="LNT_N"/>
</dbReference>
<evidence type="ECO:0000256" key="4">
    <source>
        <dbReference type="ARBA" id="ARBA00022692"/>
    </source>
</evidence>
<accession>A0A1V9AC00</accession>
<sequence length="518" mass="53887">MRRTRGHRWAGRAAALLAGALVALALPGAGLGWLAWCGLVPMLLLLARAESARDAAWRGWAAAVGFTLVAHHWLVPHLGVFTVPALAVAGLFWLPFGIAAHAVLRAPLTTPRAALALVWLPCVWVVLEVVRSWHHLGGTWALLGLSQWQVRPALGVASLGGVWLLSGVLVAVNVGLACAVSSGARPGPRVLGVGGALLVAVASLGYGASRPEPPSAGVVHVAGVQPGVVSDSVAEHLRLTRQLAGSGADVVVWGQSSVPLDPARHPRLAAELRRAAGWAGGHLLVNVDARGQDGRITKATHHYRPDGLAGTYRKQRLAPFGEYVPLRPLLGPLLGHTDAPEVDRASGAGLTLLAVDGVRLGPLISYESTFPDLRRALAARGADVTVVQGSLTTFHGSWAQRQQAAAEAVRAAESGRAAVLVNSSGTSAAFDALGRPLAWHGPGERGAFVVTVPRHTGLPPYVRWGDTVPVLAAVVAVAGVVALARPPRSLLLPCAVRANRGWRRGPARSENTPHGPAP</sequence>
<keyword evidence="10" id="KW-0449">Lipoprotein</keyword>
<dbReference type="Pfam" id="PF20154">
    <property type="entry name" value="LNT_N"/>
    <property type="match status" value="1"/>
</dbReference>
<keyword evidence="3 8" id="KW-0808">Transferase</keyword>
<feature type="transmembrane region" description="Helical" evidence="8">
    <location>
        <begin position="9"/>
        <end position="27"/>
    </location>
</feature>
<dbReference type="AlphaFoldDB" id="A0A1V9AC00"/>
<comment type="catalytic activity">
    <reaction evidence="8">
        <text>N-terminal S-1,2-diacyl-sn-glyceryl-L-cysteinyl-[lipoprotein] + a glycerophospholipid = N-acyl-S-1,2-diacyl-sn-glyceryl-L-cysteinyl-[lipoprotein] + a 2-acyl-sn-glycero-3-phospholipid + H(+)</text>
        <dbReference type="Rhea" id="RHEA:48228"/>
        <dbReference type="Rhea" id="RHEA-COMP:14681"/>
        <dbReference type="Rhea" id="RHEA-COMP:14684"/>
        <dbReference type="ChEBI" id="CHEBI:15378"/>
        <dbReference type="ChEBI" id="CHEBI:136912"/>
        <dbReference type="ChEBI" id="CHEBI:140656"/>
        <dbReference type="ChEBI" id="CHEBI:140657"/>
        <dbReference type="ChEBI" id="CHEBI:140660"/>
        <dbReference type="EC" id="2.3.1.269"/>
    </reaction>
</comment>
<feature type="transmembrane region" description="Helical" evidence="8">
    <location>
        <begin position="81"/>
        <end position="104"/>
    </location>
</feature>
<dbReference type="PANTHER" id="PTHR38686">
    <property type="entry name" value="APOLIPOPROTEIN N-ACYLTRANSFERASE"/>
    <property type="match status" value="1"/>
</dbReference>
<evidence type="ECO:0000256" key="2">
    <source>
        <dbReference type="ARBA" id="ARBA00022475"/>
    </source>
</evidence>
<evidence type="ECO:0000259" key="9">
    <source>
        <dbReference type="PROSITE" id="PS50263"/>
    </source>
</evidence>
<gene>
    <name evidence="8" type="primary">lnt</name>
    <name evidence="10" type="ORF">B1813_00340</name>
</gene>
<dbReference type="Proteomes" id="UP000192591">
    <property type="component" value="Unassembled WGS sequence"/>
</dbReference>
<keyword evidence="2 8" id="KW-1003">Cell membrane</keyword>
<dbReference type="PANTHER" id="PTHR38686:SF1">
    <property type="entry name" value="APOLIPOPROTEIN N-ACYLTRANSFERASE"/>
    <property type="match status" value="1"/>
</dbReference>
<evidence type="ECO:0000256" key="3">
    <source>
        <dbReference type="ARBA" id="ARBA00022679"/>
    </source>
</evidence>
<evidence type="ECO:0000256" key="7">
    <source>
        <dbReference type="ARBA" id="ARBA00023315"/>
    </source>
</evidence>
<evidence type="ECO:0000256" key="1">
    <source>
        <dbReference type="ARBA" id="ARBA00004651"/>
    </source>
</evidence>
<comment type="caution">
    <text evidence="10">The sequence shown here is derived from an EMBL/GenBank/DDBJ whole genome shotgun (WGS) entry which is preliminary data.</text>
</comment>
<evidence type="ECO:0000313" key="11">
    <source>
        <dbReference type="Proteomes" id="UP000192591"/>
    </source>
</evidence>
<evidence type="ECO:0000256" key="5">
    <source>
        <dbReference type="ARBA" id="ARBA00022989"/>
    </source>
</evidence>
<keyword evidence="7 8" id="KW-0012">Acyltransferase</keyword>
<proteinExistence type="inferred from homology"/>
<comment type="caution">
    <text evidence="8">Lacks conserved residue(s) required for the propagation of feature annotation.</text>
</comment>
<protein>
    <recommendedName>
        <fullName evidence="8">Apolipoprotein N-acyltransferase</fullName>
        <shortName evidence="8">ALP N-acyltransferase</shortName>
        <ecNumber evidence="8">2.3.1.269</ecNumber>
    </recommendedName>
</protein>
<dbReference type="InterPro" id="IPR036526">
    <property type="entry name" value="C-N_Hydrolase_sf"/>
</dbReference>
<keyword evidence="4 8" id="KW-0812">Transmembrane</keyword>
<dbReference type="HAMAP" id="MF_01148">
    <property type="entry name" value="Lnt"/>
    <property type="match status" value="1"/>
</dbReference>
<comment type="pathway">
    <text evidence="8">Protein modification; lipoprotein biosynthesis (N-acyl transfer).</text>
</comment>
<feature type="transmembrane region" description="Helical" evidence="8">
    <location>
        <begin position="113"/>
        <end position="133"/>
    </location>
</feature>
<dbReference type="Gene3D" id="3.60.110.10">
    <property type="entry name" value="Carbon-nitrogen hydrolase"/>
    <property type="match status" value="1"/>
</dbReference>
<dbReference type="PROSITE" id="PS50263">
    <property type="entry name" value="CN_HYDROLASE"/>
    <property type="match status" value="1"/>
</dbReference>
<feature type="transmembrane region" description="Helical" evidence="8">
    <location>
        <begin position="153"/>
        <end position="178"/>
    </location>
</feature>
<name>A0A1V9AC00_SACPI</name>
<evidence type="ECO:0000313" key="10">
    <source>
        <dbReference type="EMBL" id="OQO94603.1"/>
    </source>
</evidence>
<dbReference type="InterPro" id="IPR003010">
    <property type="entry name" value="C-N_Hydrolase"/>
</dbReference>
<evidence type="ECO:0000256" key="8">
    <source>
        <dbReference type="HAMAP-Rule" id="MF_01148"/>
    </source>
</evidence>
<dbReference type="InterPro" id="IPR004563">
    <property type="entry name" value="Apolipo_AcylTrfase"/>
</dbReference>
<keyword evidence="11" id="KW-1185">Reference proteome</keyword>
<organism evidence="10 11">
    <name type="scientific">Saccharomonospora piscinae</name>
    <dbReference type="NCBI Taxonomy" id="687388"/>
    <lineage>
        <taxon>Bacteria</taxon>
        <taxon>Bacillati</taxon>
        <taxon>Actinomycetota</taxon>
        <taxon>Actinomycetes</taxon>
        <taxon>Pseudonocardiales</taxon>
        <taxon>Pseudonocardiaceae</taxon>
        <taxon>Saccharomonospora</taxon>
    </lineage>
</organism>
<comment type="similarity">
    <text evidence="8">Belongs to the CN hydrolase family. Apolipoprotein N-acyltransferase subfamily.</text>
</comment>
<reference evidence="10 11" key="1">
    <citation type="submission" date="2017-02" db="EMBL/GenBank/DDBJ databases">
        <title>Draft genome of Saccharomonospora sp. 154.</title>
        <authorList>
            <person name="Alonso-Carmona G.S."/>
            <person name="De La Haba R."/>
            <person name="Vera-Gargallo B."/>
            <person name="Sandoval-Trujillo A.H."/>
            <person name="Ramirez-Duran N."/>
            <person name="Ventosa A."/>
        </authorList>
    </citation>
    <scope>NUCLEOTIDE SEQUENCE [LARGE SCALE GENOMIC DNA]</scope>
    <source>
        <strain evidence="10 11">LRS4.154</strain>
    </source>
</reference>
<dbReference type="GO" id="GO:0042158">
    <property type="term" value="P:lipoprotein biosynthetic process"/>
    <property type="evidence" value="ECO:0007669"/>
    <property type="project" value="UniProtKB-UniRule"/>
</dbReference>
<dbReference type="UniPathway" id="UPA00666"/>
<dbReference type="GO" id="GO:0016410">
    <property type="term" value="F:N-acyltransferase activity"/>
    <property type="evidence" value="ECO:0007669"/>
    <property type="project" value="UniProtKB-UniRule"/>
</dbReference>
<evidence type="ECO:0000256" key="6">
    <source>
        <dbReference type="ARBA" id="ARBA00023136"/>
    </source>
</evidence>
<comment type="function">
    <text evidence="8">Catalyzes the phospholipid dependent N-acylation of the N-terminal cysteine of apolipoprotein, the last step in lipoprotein maturation.</text>
</comment>